<dbReference type="Proteomes" id="UP001203852">
    <property type="component" value="Unassembled WGS sequence"/>
</dbReference>
<keyword evidence="3" id="KW-0238">DNA-binding</keyword>
<reference evidence="7" key="1">
    <citation type="journal article" date="2022" name="bioRxiv">
        <title>Deciphering the potential niche of two novel black yeast fungi from a biological soil crust based on their genomes, phenotypes, and melanin regulation.</title>
        <authorList>
            <consortium name="DOE Joint Genome Institute"/>
            <person name="Carr E.C."/>
            <person name="Barton Q."/>
            <person name="Grambo S."/>
            <person name="Sullivan M."/>
            <person name="Renfro C.M."/>
            <person name="Kuo A."/>
            <person name="Pangilinan J."/>
            <person name="Lipzen A."/>
            <person name="Keymanesh K."/>
            <person name="Savage E."/>
            <person name="Barry K."/>
            <person name="Grigoriev I.V."/>
            <person name="Riekhof W.R."/>
            <person name="Harris S.S."/>
        </authorList>
    </citation>
    <scope>NUCLEOTIDE SEQUENCE</scope>
    <source>
        <strain evidence="7">JF 03-4F</strain>
    </source>
</reference>
<dbReference type="AlphaFoldDB" id="A0AAN6E131"/>
<dbReference type="PANTHER" id="PTHR31845:SF21">
    <property type="entry name" value="REGULATORY PROTEIN LEU3"/>
    <property type="match status" value="1"/>
</dbReference>
<dbReference type="GO" id="GO:0005634">
    <property type="term" value="C:nucleus"/>
    <property type="evidence" value="ECO:0007669"/>
    <property type="project" value="UniProtKB-SubCell"/>
</dbReference>
<dbReference type="GO" id="GO:0000976">
    <property type="term" value="F:transcription cis-regulatory region binding"/>
    <property type="evidence" value="ECO:0007669"/>
    <property type="project" value="TreeGrafter"/>
</dbReference>
<keyword evidence="2" id="KW-0805">Transcription regulation</keyword>
<evidence type="ECO:0000256" key="2">
    <source>
        <dbReference type="ARBA" id="ARBA00023015"/>
    </source>
</evidence>
<dbReference type="GO" id="GO:0000981">
    <property type="term" value="F:DNA-binding transcription factor activity, RNA polymerase II-specific"/>
    <property type="evidence" value="ECO:0007669"/>
    <property type="project" value="TreeGrafter"/>
</dbReference>
<evidence type="ECO:0000256" key="6">
    <source>
        <dbReference type="SAM" id="MobiDB-lite"/>
    </source>
</evidence>
<evidence type="ECO:0008006" key="9">
    <source>
        <dbReference type="Google" id="ProtNLM"/>
    </source>
</evidence>
<name>A0AAN6E131_9EURO</name>
<gene>
    <name evidence="7" type="ORF">EDD36DRAFT_485429</name>
</gene>
<feature type="compositionally biased region" description="Polar residues" evidence="6">
    <location>
        <begin position="483"/>
        <end position="498"/>
    </location>
</feature>
<proteinExistence type="predicted"/>
<comment type="caution">
    <text evidence="7">The sequence shown here is derived from an EMBL/GenBank/DDBJ whole genome shotgun (WGS) entry which is preliminary data.</text>
</comment>
<evidence type="ECO:0000256" key="5">
    <source>
        <dbReference type="ARBA" id="ARBA00023242"/>
    </source>
</evidence>
<organism evidence="7 8">
    <name type="scientific">Exophiala viscosa</name>
    <dbReference type="NCBI Taxonomy" id="2486360"/>
    <lineage>
        <taxon>Eukaryota</taxon>
        <taxon>Fungi</taxon>
        <taxon>Dikarya</taxon>
        <taxon>Ascomycota</taxon>
        <taxon>Pezizomycotina</taxon>
        <taxon>Eurotiomycetes</taxon>
        <taxon>Chaetothyriomycetidae</taxon>
        <taxon>Chaetothyriales</taxon>
        <taxon>Herpotrichiellaceae</taxon>
        <taxon>Exophiala</taxon>
    </lineage>
</organism>
<evidence type="ECO:0000313" key="7">
    <source>
        <dbReference type="EMBL" id="KAI1615107.1"/>
    </source>
</evidence>
<evidence type="ECO:0000256" key="3">
    <source>
        <dbReference type="ARBA" id="ARBA00023125"/>
    </source>
</evidence>
<sequence>MSPAPCTRCTNFGRHCSVDPSFHRIWKRSAKENELERLKGGRFPQAVPTGLQPRSSNLFPGVPTDRTHLTDQALEDVKLGHVDIQNLIDHYYATFHPQFPILPDAATFISRYDANKLLLWSILSISAGGSPETAFLYNSLVNPVRRLAGDVYGHQSRGLELCRRCSFSVHGRFPTSTPSATRLQCLHRPPSLQSDFCCHRTRHEEISIGERELTWYGCFVINYTISMRLGIPSSSTSCQSIMSEIAKGYSSSVPETLLHFLHISYLGQRIATLLGDDGSGPAGLTSDPLRYIQLLDIDFQCTYALLKDNLSQQCKIFHLFTRLTLYSYAFNTENDVDQTGFADSTATEVSGKALATVTELLQLACASLVARTIPSGIAVGSLLETCQAGNSLVRLWSLFPKDSYSRISTHIARFIDFTNSKVSTSAANLHAQQVWTKQIGGRHAVTSRMSANVLFNVIWPTERAAGNAAHLGPGPDKQRDDTATQLGLRNGTSDQTFVDMTDPAYDDSDSMDDLQDLDSFDDVFADWADLCGNAPGLDRSSRHGGLLALT</sequence>
<dbReference type="PANTHER" id="PTHR31845">
    <property type="entry name" value="FINGER DOMAIN PROTEIN, PUTATIVE-RELATED"/>
    <property type="match status" value="1"/>
</dbReference>
<evidence type="ECO:0000313" key="8">
    <source>
        <dbReference type="Proteomes" id="UP001203852"/>
    </source>
</evidence>
<feature type="region of interest" description="Disordered" evidence="6">
    <location>
        <begin position="466"/>
        <end position="510"/>
    </location>
</feature>
<protein>
    <recommendedName>
        <fullName evidence="9">Transcription factor domain-containing protein</fullName>
    </recommendedName>
</protein>
<keyword evidence="5" id="KW-0539">Nucleus</keyword>
<accession>A0AAN6E131</accession>
<evidence type="ECO:0000256" key="1">
    <source>
        <dbReference type="ARBA" id="ARBA00004123"/>
    </source>
</evidence>
<dbReference type="InterPro" id="IPR051089">
    <property type="entry name" value="prtT"/>
</dbReference>
<evidence type="ECO:0000256" key="4">
    <source>
        <dbReference type="ARBA" id="ARBA00023163"/>
    </source>
</evidence>
<keyword evidence="4" id="KW-0804">Transcription</keyword>
<comment type="subcellular location">
    <subcellularLocation>
        <location evidence="1">Nucleus</location>
    </subcellularLocation>
</comment>
<dbReference type="CDD" id="cd12148">
    <property type="entry name" value="fungal_TF_MHR"/>
    <property type="match status" value="1"/>
</dbReference>
<dbReference type="EMBL" id="MU404352">
    <property type="protein sequence ID" value="KAI1615107.1"/>
    <property type="molecule type" value="Genomic_DNA"/>
</dbReference>
<keyword evidence="8" id="KW-1185">Reference proteome</keyword>